<dbReference type="GO" id="GO:0007166">
    <property type="term" value="P:cell surface receptor signaling pathway"/>
    <property type="evidence" value="ECO:0007669"/>
    <property type="project" value="TreeGrafter"/>
</dbReference>
<feature type="domain" description="Ig-like" evidence="11">
    <location>
        <begin position="50"/>
        <end position="131"/>
    </location>
</feature>
<evidence type="ECO:0000256" key="4">
    <source>
        <dbReference type="ARBA" id="ARBA00022729"/>
    </source>
</evidence>
<keyword evidence="8" id="KW-0675">Receptor</keyword>
<dbReference type="GO" id="GO:0009897">
    <property type="term" value="C:external side of plasma membrane"/>
    <property type="evidence" value="ECO:0007669"/>
    <property type="project" value="TreeGrafter"/>
</dbReference>
<keyword evidence="5" id="KW-1133">Transmembrane helix</keyword>
<dbReference type="InterPro" id="IPR013106">
    <property type="entry name" value="Ig_V-set"/>
</dbReference>
<evidence type="ECO:0000313" key="12">
    <source>
        <dbReference type="EMBL" id="TDH11490.1"/>
    </source>
</evidence>
<dbReference type="GO" id="GO:0071222">
    <property type="term" value="P:cellular response to lipopolysaccharide"/>
    <property type="evidence" value="ECO:0007669"/>
    <property type="project" value="TreeGrafter"/>
</dbReference>
<evidence type="ECO:0000259" key="11">
    <source>
        <dbReference type="PROSITE" id="PS50835"/>
    </source>
</evidence>
<dbReference type="InterPro" id="IPR051713">
    <property type="entry name" value="T-cell_Activation_Regulation"/>
</dbReference>
<evidence type="ECO:0000256" key="1">
    <source>
        <dbReference type="ARBA" id="ARBA00004251"/>
    </source>
</evidence>
<dbReference type="STRING" id="8167.A0A484DAA0"/>
<evidence type="ECO:0000256" key="8">
    <source>
        <dbReference type="ARBA" id="ARBA00023170"/>
    </source>
</evidence>
<evidence type="ECO:0000313" key="13">
    <source>
        <dbReference type="Proteomes" id="UP000295070"/>
    </source>
</evidence>
<accession>A0A484DAA0</accession>
<dbReference type="SUPFAM" id="SSF48726">
    <property type="entry name" value="Immunoglobulin"/>
    <property type="match status" value="1"/>
</dbReference>
<dbReference type="PROSITE" id="PS50835">
    <property type="entry name" value="IG_LIKE"/>
    <property type="match status" value="1"/>
</dbReference>
<keyword evidence="7" id="KW-1015">Disulfide bond</keyword>
<keyword evidence="13" id="KW-1185">Reference proteome</keyword>
<dbReference type="GO" id="GO:0042130">
    <property type="term" value="P:negative regulation of T cell proliferation"/>
    <property type="evidence" value="ECO:0007669"/>
    <property type="project" value="TreeGrafter"/>
</dbReference>
<dbReference type="SMART" id="SM00406">
    <property type="entry name" value="IGv"/>
    <property type="match status" value="1"/>
</dbReference>
<keyword evidence="6" id="KW-0472">Membrane</keyword>
<evidence type="ECO:0000256" key="2">
    <source>
        <dbReference type="ARBA" id="ARBA00022475"/>
    </source>
</evidence>
<gene>
    <name evidence="12" type="ORF">EPR50_G00061020</name>
</gene>
<dbReference type="Gene3D" id="2.60.40.10">
    <property type="entry name" value="Immunoglobulins"/>
    <property type="match status" value="1"/>
</dbReference>
<name>A0A484DAA0_PERFV</name>
<evidence type="ECO:0000256" key="6">
    <source>
        <dbReference type="ARBA" id="ARBA00023136"/>
    </source>
</evidence>
<dbReference type="InterPro" id="IPR013783">
    <property type="entry name" value="Ig-like_fold"/>
</dbReference>
<protein>
    <recommendedName>
        <fullName evidence="11">Ig-like domain-containing protein</fullName>
    </recommendedName>
</protein>
<reference evidence="12 13" key="1">
    <citation type="submission" date="2019-01" db="EMBL/GenBank/DDBJ databases">
        <title>A chromosome-scale genome assembly of the yellow perch, Perca flavescens.</title>
        <authorList>
            <person name="Feron R."/>
            <person name="Morvezen R."/>
            <person name="Bestin A."/>
            <person name="Haffray P."/>
            <person name="Klopp C."/>
            <person name="Zahm M."/>
            <person name="Cabau C."/>
            <person name="Roques C."/>
            <person name="Donnadieu C."/>
            <person name="Bouchez O."/>
            <person name="Christie M."/>
            <person name="Larson W."/>
            <person name="Guiguen Y."/>
        </authorList>
    </citation>
    <scope>NUCLEOTIDE SEQUENCE [LARGE SCALE GENOMIC DNA]</scope>
    <source>
        <strain evidence="12">YP-PL-M2</strain>
        <tissue evidence="12">Blood</tissue>
    </source>
</reference>
<evidence type="ECO:0000256" key="3">
    <source>
        <dbReference type="ARBA" id="ARBA00022692"/>
    </source>
</evidence>
<dbReference type="PANTHER" id="PTHR25466">
    <property type="entry name" value="T-LYMPHOCYTE ACTIVATION ANTIGEN"/>
    <property type="match status" value="1"/>
</dbReference>
<comment type="caution">
    <text evidence="12">The sequence shown here is derived from an EMBL/GenBank/DDBJ whole genome shotgun (WGS) entry which is preliminary data.</text>
</comment>
<dbReference type="EMBL" id="SCKG01000006">
    <property type="protein sequence ID" value="TDH11490.1"/>
    <property type="molecule type" value="Genomic_DNA"/>
</dbReference>
<keyword evidence="9" id="KW-0325">Glycoprotein</keyword>
<evidence type="ECO:0000256" key="7">
    <source>
        <dbReference type="ARBA" id="ARBA00023157"/>
    </source>
</evidence>
<dbReference type="GO" id="GO:0006955">
    <property type="term" value="P:immune response"/>
    <property type="evidence" value="ECO:0007669"/>
    <property type="project" value="TreeGrafter"/>
</dbReference>
<evidence type="ECO:0000256" key="10">
    <source>
        <dbReference type="ARBA" id="ARBA00023319"/>
    </source>
</evidence>
<dbReference type="Proteomes" id="UP000295070">
    <property type="component" value="Chromosome 6"/>
</dbReference>
<evidence type="ECO:0000256" key="5">
    <source>
        <dbReference type="ARBA" id="ARBA00022989"/>
    </source>
</evidence>
<keyword evidence="10" id="KW-0393">Immunoglobulin domain</keyword>
<dbReference type="PANTHER" id="PTHR25466:SF9">
    <property type="entry name" value="FIBRONECTIN TYPE-III DOMAIN-CONTAINING PROTEIN"/>
    <property type="match status" value="1"/>
</dbReference>
<dbReference type="GO" id="GO:0042102">
    <property type="term" value="P:positive regulation of T cell proliferation"/>
    <property type="evidence" value="ECO:0007669"/>
    <property type="project" value="TreeGrafter"/>
</dbReference>
<dbReference type="InterPro" id="IPR036179">
    <property type="entry name" value="Ig-like_dom_sf"/>
</dbReference>
<keyword evidence="2" id="KW-1003">Cell membrane</keyword>
<evidence type="ECO:0000256" key="9">
    <source>
        <dbReference type="ARBA" id="ARBA00023180"/>
    </source>
</evidence>
<dbReference type="InterPro" id="IPR003599">
    <property type="entry name" value="Ig_sub"/>
</dbReference>
<dbReference type="InterPro" id="IPR007110">
    <property type="entry name" value="Ig-like_dom"/>
</dbReference>
<organism evidence="12 13">
    <name type="scientific">Perca flavescens</name>
    <name type="common">American yellow perch</name>
    <name type="synonym">Morone flavescens</name>
    <dbReference type="NCBI Taxonomy" id="8167"/>
    <lineage>
        <taxon>Eukaryota</taxon>
        <taxon>Metazoa</taxon>
        <taxon>Chordata</taxon>
        <taxon>Craniata</taxon>
        <taxon>Vertebrata</taxon>
        <taxon>Euteleostomi</taxon>
        <taxon>Actinopterygii</taxon>
        <taxon>Neopterygii</taxon>
        <taxon>Teleostei</taxon>
        <taxon>Neoteleostei</taxon>
        <taxon>Acanthomorphata</taxon>
        <taxon>Eupercaria</taxon>
        <taxon>Perciformes</taxon>
        <taxon>Percoidei</taxon>
        <taxon>Percidae</taxon>
        <taxon>Percinae</taxon>
        <taxon>Perca</taxon>
    </lineage>
</organism>
<keyword evidence="3" id="KW-0812">Transmembrane</keyword>
<dbReference type="AlphaFoldDB" id="A0A484DAA0"/>
<sequence>MLKILFSEMHHSFIVKKWGWAQQMFLFFLFSGTHSLVTVHQPPVLTTALGHDVIMPCHLNLSQNEKMVTPPVLYWVYLTQDGTDNPRVWIPSEKYDGRVELLDNNPNASSKSILLKNVQWADSGKYQCKVSVITEGDRFRRRGNDTLLMVYDTMILKLTGHNDSLLGCKVNVTRDHGFVLSIFHDGCKLQPVDTAPGDADEALPYVTLSETISLRSKGQYECQLYLNEDLVTKSIFNYHLNGNNLPPDLVFMHAH</sequence>
<dbReference type="Pfam" id="PF07686">
    <property type="entry name" value="V-set"/>
    <property type="match status" value="1"/>
</dbReference>
<comment type="subcellular location">
    <subcellularLocation>
        <location evidence="1">Cell membrane</location>
        <topology evidence="1">Single-pass type I membrane protein</topology>
    </subcellularLocation>
</comment>
<dbReference type="SMART" id="SM00409">
    <property type="entry name" value="IG"/>
    <property type="match status" value="1"/>
</dbReference>
<dbReference type="GO" id="GO:0031295">
    <property type="term" value="P:T cell costimulation"/>
    <property type="evidence" value="ECO:0007669"/>
    <property type="project" value="TreeGrafter"/>
</dbReference>
<keyword evidence="4" id="KW-0732">Signal</keyword>
<proteinExistence type="predicted"/>